<proteinExistence type="predicted"/>
<reference evidence="1" key="1">
    <citation type="submission" date="2019-02" db="EMBL/GenBank/DDBJ databases">
        <authorList>
            <person name="Gruber-Vodicka R. H."/>
            <person name="Seah K. B. B."/>
        </authorList>
    </citation>
    <scope>NUCLEOTIDE SEQUENCE</scope>
    <source>
        <strain evidence="1">BECK_BZ131</strain>
    </source>
</reference>
<protein>
    <submittedName>
        <fullName evidence="1">Uncharacterized protein</fullName>
    </submittedName>
</protein>
<organism evidence="1">
    <name type="scientific">Candidatus Kentrum sp. FW</name>
    <dbReference type="NCBI Taxonomy" id="2126338"/>
    <lineage>
        <taxon>Bacteria</taxon>
        <taxon>Pseudomonadati</taxon>
        <taxon>Pseudomonadota</taxon>
        <taxon>Gammaproteobacteria</taxon>
        <taxon>Candidatus Kentrum</taxon>
    </lineage>
</organism>
<dbReference type="EMBL" id="CAADFE010000042">
    <property type="protein sequence ID" value="VFJ73033.1"/>
    <property type="molecule type" value="Genomic_DNA"/>
</dbReference>
<name>A0A450TVK0_9GAMM</name>
<sequence length="76" mass="8569">MIQFHGLFLHDGTILVPGNRLMSHLTKSTHILPISIPSGKIKTTKKNTYFGQTLNIYFKCGHEYNSSLDFGQRFGA</sequence>
<gene>
    <name evidence="1" type="ORF">BECKFW1821C_GA0114237_104221</name>
</gene>
<accession>A0A450TVK0</accession>
<evidence type="ECO:0000313" key="1">
    <source>
        <dbReference type="EMBL" id="VFJ73033.1"/>
    </source>
</evidence>
<dbReference type="AlphaFoldDB" id="A0A450TVK0"/>